<keyword evidence="2" id="KW-1185">Reference proteome</keyword>
<dbReference type="RefSeq" id="WP_386194938.1">
    <property type="nucleotide sequence ID" value="NZ_JBHSBC010000039.1"/>
</dbReference>
<comment type="caution">
    <text evidence="1">The sequence shown here is derived from an EMBL/GenBank/DDBJ whole genome shotgun (WGS) entry which is preliminary data.</text>
</comment>
<name>A0ABV8FC87_9ACTN</name>
<gene>
    <name evidence="1" type="ORF">ACFOYY_32685</name>
</gene>
<evidence type="ECO:0000313" key="1">
    <source>
        <dbReference type="EMBL" id="MFC3984923.1"/>
    </source>
</evidence>
<dbReference type="EMBL" id="JBHSBC010000039">
    <property type="protein sequence ID" value="MFC3984923.1"/>
    <property type="molecule type" value="Genomic_DNA"/>
</dbReference>
<protein>
    <recommendedName>
        <fullName evidence="3">HNH endonuclease</fullName>
    </recommendedName>
</protein>
<evidence type="ECO:0000313" key="2">
    <source>
        <dbReference type="Proteomes" id="UP001595698"/>
    </source>
</evidence>
<evidence type="ECO:0008006" key="3">
    <source>
        <dbReference type="Google" id="ProtNLM"/>
    </source>
</evidence>
<sequence length="104" mass="11438">MPTVTCACCGRPGNHKARGLTTACYTRHRVNHTLDRYPRTLGAAAAWTPVSARGRRLLAQYAALLAAKASPARIRWELSLGERQIQRYAAAHRHTQTTERSAAA</sequence>
<accession>A0ABV8FC87</accession>
<dbReference type="Proteomes" id="UP001595698">
    <property type="component" value="Unassembled WGS sequence"/>
</dbReference>
<proteinExistence type="predicted"/>
<reference evidence="2" key="1">
    <citation type="journal article" date="2019" name="Int. J. Syst. Evol. Microbiol.">
        <title>The Global Catalogue of Microorganisms (GCM) 10K type strain sequencing project: providing services to taxonomists for standard genome sequencing and annotation.</title>
        <authorList>
            <consortium name="The Broad Institute Genomics Platform"/>
            <consortium name="The Broad Institute Genome Sequencing Center for Infectious Disease"/>
            <person name="Wu L."/>
            <person name="Ma J."/>
        </authorList>
    </citation>
    <scope>NUCLEOTIDE SEQUENCE [LARGE SCALE GENOMIC DNA]</scope>
    <source>
        <strain evidence="2">TBRC 7912</strain>
    </source>
</reference>
<organism evidence="1 2">
    <name type="scientific">Streptosporangium jomthongense</name>
    <dbReference type="NCBI Taxonomy" id="1193683"/>
    <lineage>
        <taxon>Bacteria</taxon>
        <taxon>Bacillati</taxon>
        <taxon>Actinomycetota</taxon>
        <taxon>Actinomycetes</taxon>
        <taxon>Streptosporangiales</taxon>
        <taxon>Streptosporangiaceae</taxon>
        <taxon>Streptosporangium</taxon>
    </lineage>
</organism>